<reference evidence="1 2" key="1">
    <citation type="submission" date="2012-02" db="EMBL/GenBank/DDBJ databases">
        <title>Complete sequence of chromosome of Singulisphaera acidiphila DSM 18658.</title>
        <authorList>
            <consortium name="US DOE Joint Genome Institute (JGI-PGF)"/>
            <person name="Lucas S."/>
            <person name="Copeland A."/>
            <person name="Lapidus A."/>
            <person name="Glavina del Rio T."/>
            <person name="Dalin E."/>
            <person name="Tice H."/>
            <person name="Bruce D."/>
            <person name="Goodwin L."/>
            <person name="Pitluck S."/>
            <person name="Peters L."/>
            <person name="Ovchinnikova G."/>
            <person name="Chertkov O."/>
            <person name="Kyrpides N."/>
            <person name="Mavromatis K."/>
            <person name="Ivanova N."/>
            <person name="Brettin T."/>
            <person name="Detter J.C."/>
            <person name="Han C."/>
            <person name="Larimer F."/>
            <person name="Land M."/>
            <person name="Hauser L."/>
            <person name="Markowitz V."/>
            <person name="Cheng J.-F."/>
            <person name="Hugenholtz P."/>
            <person name="Woyke T."/>
            <person name="Wu D."/>
            <person name="Tindall B."/>
            <person name="Pomrenke H."/>
            <person name="Brambilla E."/>
            <person name="Klenk H.-P."/>
            <person name="Eisen J.A."/>
        </authorList>
    </citation>
    <scope>NUCLEOTIDE SEQUENCE [LARGE SCALE GENOMIC DNA]</scope>
    <source>
        <strain evidence="2">ATCC BAA-1392 / DSM 18658 / VKM B-2454 / MOB10</strain>
    </source>
</reference>
<sequence>MGHQEELAVLQLSFSLPSKIKPMPNWRRDALHRSMFRRPQDVTTRMNPFPLRERDGGENAAVAAHLEHGGTD</sequence>
<dbReference type="HOGENOM" id="CLU_2720164_0_0_0"/>
<dbReference type="AlphaFoldDB" id="L0DAH4"/>
<protein>
    <submittedName>
        <fullName evidence="1">Uncharacterized protein</fullName>
    </submittedName>
</protein>
<proteinExistence type="predicted"/>
<gene>
    <name evidence="1" type="ordered locus">Sinac_2010</name>
</gene>
<name>L0DAH4_SINAD</name>
<dbReference type="Proteomes" id="UP000010798">
    <property type="component" value="Chromosome"/>
</dbReference>
<evidence type="ECO:0000313" key="2">
    <source>
        <dbReference type="Proteomes" id="UP000010798"/>
    </source>
</evidence>
<dbReference type="EMBL" id="CP003364">
    <property type="protein sequence ID" value="AGA26359.1"/>
    <property type="molecule type" value="Genomic_DNA"/>
</dbReference>
<organism evidence="1 2">
    <name type="scientific">Singulisphaera acidiphila (strain ATCC BAA-1392 / DSM 18658 / VKM B-2454 / MOB10)</name>
    <dbReference type="NCBI Taxonomy" id="886293"/>
    <lineage>
        <taxon>Bacteria</taxon>
        <taxon>Pseudomonadati</taxon>
        <taxon>Planctomycetota</taxon>
        <taxon>Planctomycetia</taxon>
        <taxon>Isosphaerales</taxon>
        <taxon>Isosphaeraceae</taxon>
        <taxon>Singulisphaera</taxon>
    </lineage>
</organism>
<accession>L0DAH4</accession>
<evidence type="ECO:0000313" key="1">
    <source>
        <dbReference type="EMBL" id="AGA26359.1"/>
    </source>
</evidence>
<dbReference type="KEGG" id="saci:Sinac_2010"/>
<keyword evidence="2" id="KW-1185">Reference proteome</keyword>